<dbReference type="SUPFAM" id="SSF55144">
    <property type="entry name" value="LigT-like"/>
    <property type="match status" value="1"/>
</dbReference>
<keyword evidence="2" id="KW-1185">Reference proteome</keyword>
<evidence type="ECO:0000313" key="2">
    <source>
        <dbReference type="Proteomes" id="UP000192596"/>
    </source>
</evidence>
<dbReference type="InParanoid" id="A0A1V8SL01"/>
<proteinExistence type="predicted"/>
<organism evidence="1 2">
    <name type="scientific">Cryoendolithus antarcticus</name>
    <dbReference type="NCBI Taxonomy" id="1507870"/>
    <lineage>
        <taxon>Eukaryota</taxon>
        <taxon>Fungi</taxon>
        <taxon>Dikarya</taxon>
        <taxon>Ascomycota</taxon>
        <taxon>Pezizomycotina</taxon>
        <taxon>Dothideomycetes</taxon>
        <taxon>Dothideomycetidae</taxon>
        <taxon>Cladosporiales</taxon>
        <taxon>Cladosporiaceae</taxon>
        <taxon>Cryoendolithus</taxon>
    </lineage>
</organism>
<dbReference type="STRING" id="1507870.A0A1V8SL01"/>
<dbReference type="InterPro" id="IPR009097">
    <property type="entry name" value="Cyclic_Pdiesterase"/>
</dbReference>
<dbReference type="OrthoDB" id="2967263at2759"/>
<dbReference type="Gene3D" id="3.90.1140.10">
    <property type="entry name" value="Cyclic phosphodiesterase"/>
    <property type="match status" value="1"/>
</dbReference>
<comment type="caution">
    <text evidence="1">The sequence shown here is derived from an EMBL/GenBank/DDBJ whole genome shotgun (WGS) entry which is preliminary data.</text>
</comment>
<dbReference type="Proteomes" id="UP000192596">
    <property type="component" value="Unassembled WGS sequence"/>
</dbReference>
<accession>A0A1V8SL01</accession>
<dbReference type="EMBL" id="NAJO01000038">
    <property type="protein sequence ID" value="OQN99759.1"/>
    <property type="molecule type" value="Genomic_DNA"/>
</dbReference>
<dbReference type="AlphaFoldDB" id="A0A1V8SL01"/>
<sequence>MAAYYTFEDFSGTAALSNSDNPYDGLIETCNDDPSKIQAVYEKHRTNRNAQQKAKLLAPDFPGVVIDEMLANLETGGEDWRHCLVFWARPPARIRELIAEVQRQLLLAAPSMWIMPPSNLHMTALEVTHSRTEQEIFSLVEQLSSAAHDIADYTIDHRARLIKPVISFDAQALALSFSPASGEDEARYSYHHLRRDVFNKVQAAGVKVESRYVVPSAHLTVGRFITKRDFEVDGAVDHDKVAKLVETIESINAWLEGEIWSSPQGEWRVGEEKGLDHRQGKLWYGGGETVYLGKGY</sequence>
<name>A0A1V8SL01_9PEZI</name>
<reference evidence="2" key="1">
    <citation type="submission" date="2017-03" db="EMBL/GenBank/DDBJ databases">
        <title>Genomes of endolithic fungi from Antarctica.</title>
        <authorList>
            <person name="Coleine C."/>
            <person name="Masonjones S."/>
            <person name="Stajich J.E."/>
        </authorList>
    </citation>
    <scope>NUCLEOTIDE SEQUENCE [LARGE SCALE GENOMIC DNA]</scope>
    <source>
        <strain evidence="2">CCFEE 5527</strain>
    </source>
</reference>
<evidence type="ECO:0000313" key="1">
    <source>
        <dbReference type="EMBL" id="OQN99759.1"/>
    </source>
</evidence>
<protein>
    <submittedName>
        <fullName evidence="1">Uncharacterized protein</fullName>
    </submittedName>
</protein>
<gene>
    <name evidence="1" type="ORF">B0A48_14529</name>
</gene>